<dbReference type="SUPFAM" id="SSF46626">
    <property type="entry name" value="Cytochrome c"/>
    <property type="match status" value="1"/>
</dbReference>
<proteinExistence type="predicted"/>
<dbReference type="PRINTS" id="PR00606">
    <property type="entry name" value="CYTCHROMECID"/>
</dbReference>
<dbReference type="GO" id="GO:0020037">
    <property type="term" value="F:heme binding"/>
    <property type="evidence" value="ECO:0007669"/>
    <property type="project" value="InterPro"/>
</dbReference>
<dbReference type="EMBL" id="SMCO01000028">
    <property type="protein sequence ID" value="TCV80261.1"/>
    <property type="molecule type" value="Genomic_DNA"/>
</dbReference>
<keyword evidence="7" id="KW-0732">Signal</keyword>
<keyword evidence="5 6" id="KW-0408">Iron</keyword>
<keyword evidence="1" id="KW-0813">Transport</keyword>
<reference evidence="9 10" key="1">
    <citation type="submission" date="2019-03" db="EMBL/GenBank/DDBJ databases">
        <title>Genomic Encyclopedia of Type Strains, Phase IV (KMG-IV): sequencing the most valuable type-strain genomes for metagenomic binning, comparative biology and taxonomic classification.</title>
        <authorList>
            <person name="Goeker M."/>
        </authorList>
    </citation>
    <scope>NUCLEOTIDE SEQUENCE [LARGE SCALE GENOMIC DNA]</scope>
    <source>
        <strain evidence="9 10">DSM 100309</strain>
    </source>
</reference>
<organism evidence="9 10">
    <name type="scientific">Sulfurirhabdus autotrophica</name>
    <dbReference type="NCBI Taxonomy" id="1706046"/>
    <lineage>
        <taxon>Bacteria</taxon>
        <taxon>Pseudomonadati</taxon>
        <taxon>Pseudomonadota</taxon>
        <taxon>Betaproteobacteria</taxon>
        <taxon>Nitrosomonadales</taxon>
        <taxon>Sulfuricellaceae</taxon>
        <taxon>Sulfurirhabdus</taxon>
    </lineage>
</organism>
<feature type="domain" description="Cytochrome c" evidence="8">
    <location>
        <begin position="26"/>
        <end position="110"/>
    </location>
</feature>
<evidence type="ECO:0000256" key="6">
    <source>
        <dbReference type="PIRSR" id="PIRSR602324-1"/>
    </source>
</evidence>
<dbReference type="Gene3D" id="1.10.760.10">
    <property type="entry name" value="Cytochrome c-like domain"/>
    <property type="match status" value="1"/>
</dbReference>
<protein>
    <submittedName>
        <fullName evidence="9">Cytochrome c</fullName>
    </submittedName>
</protein>
<comment type="caution">
    <text evidence="9">The sequence shown here is derived from an EMBL/GenBank/DDBJ whole genome shotgun (WGS) entry which is preliminary data.</text>
</comment>
<dbReference type="OrthoDB" id="9811281at2"/>
<dbReference type="InterPro" id="IPR009056">
    <property type="entry name" value="Cyt_c-like_dom"/>
</dbReference>
<keyword evidence="3 6" id="KW-0479">Metal-binding</keyword>
<feature type="binding site" description="covalent" evidence="6">
    <location>
        <position position="89"/>
    </location>
    <ligand>
        <name>heme c</name>
        <dbReference type="ChEBI" id="CHEBI:61717"/>
    </ligand>
</feature>
<feature type="chain" id="PRO_5020885932" evidence="7">
    <location>
        <begin position="22"/>
        <end position="110"/>
    </location>
</feature>
<name>A0A4R3XSQ3_9PROT</name>
<sequence length="110" mass="11571">MKAWMSIAAAATILVAGQAAAAAPKVDMEAGMELAKKSACMSCHSVDKKIVGPAYKDVAAKYKGNKKAEAMLIEKVTKGGAGVWGQIPMPPNAQVKPEDIKTLVHWVLAH</sequence>
<dbReference type="Proteomes" id="UP000295367">
    <property type="component" value="Unassembled WGS sequence"/>
</dbReference>
<dbReference type="Pfam" id="PF00034">
    <property type="entry name" value="Cytochrom_C"/>
    <property type="match status" value="1"/>
</dbReference>
<evidence type="ECO:0000259" key="8">
    <source>
        <dbReference type="PROSITE" id="PS51007"/>
    </source>
</evidence>
<feature type="binding site" description="covalent" evidence="6">
    <location>
        <position position="40"/>
    </location>
    <ligand>
        <name>heme c</name>
        <dbReference type="ChEBI" id="CHEBI:61717"/>
    </ligand>
</feature>
<evidence type="ECO:0000256" key="4">
    <source>
        <dbReference type="ARBA" id="ARBA00022982"/>
    </source>
</evidence>
<evidence type="ECO:0000313" key="10">
    <source>
        <dbReference type="Proteomes" id="UP000295367"/>
    </source>
</evidence>
<evidence type="ECO:0000256" key="1">
    <source>
        <dbReference type="ARBA" id="ARBA00022448"/>
    </source>
</evidence>
<accession>A0A4R3XSQ3</accession>
<evidence type="ECO:0000313" key="9">
    <source>
        <dbReference type="EMBL" id="TCV80261.1"/>
    </source>
</evidence>
<dbReference type="PROSITE" id="PS51007">
    <property type="entry name" value="CYTC"/>
    <property type="match status" value="1"/>
</dbReference>
<gene>
    <name evidence="9" type="ORF">EDC63_12817</name>
</gene>
<keyword evidence="10" id="KW-1185">Reference proteome</keyword>
<evidence type="ECO:0000256" key="3">
    <source>
        <dbReference type="ARBA" id="ARBA00022723"/>
    </source>
</evidence>
<evidence type="ECO:0000256" key="7">
    <source>
        <dbReference type="SAM" id="SignalP"/>
    </source>
</evidence>
<evidence type="ECO:0000256" key="2">
    <source>
        <dbReference type="ARBA" id="ARBA00022617"/>
    </source>
</evidence>
<feature type="signal peptide" evidence="7">
    <location>
        <begin position="1"/>
        <end position="21"/>
    </location>
</feature>
<comment type="PTM">
    <text evidence="6">Binds 1 heme c group covalently per subunit.</text>
</comment>
<dbReference type="RefSeq" id="WP_124946074.1">
    <property type="nucleotide sequence ID" value="NZ_BHVT01000024.1"/>
</dbReference>
<dbReference type="InterPro" id="IPR002324">
    <property type="entry name" value="Cyt_c_ID"/>
</dbReference>
<dbReference type="GO" id="GO:0005506">
    <property type="term" value="F:iron ion binding"/>
    <property type="evidence" value="ECO:0007669"/>
    <property type="project" value="InterPro"/>
</dbReference>
<dbReference type="InterPro" id="IPR036909">
    <property type="entry name" value="Cyt_c-like_dom_sf"/>
</dbReference>
<keyword evidence="4" id="KW-0249">Electron transport</keyword>
<evidence type="ECO:0000256" key="5">
    <source>
        <dbReference type="ARBA" id="ARBA00023004"/>
    </source>
</evidence>
<dbReference type="GO" id="GO:0009055">
    <property type="term" value="F:electron transfer activity"/>
    <property type="evidence" value="ECO:0007669"/>
    <property type="project" value="InterPro"/>
</dbReference>
<keyword evidence="2 6" id="KW-0349">Heme</keyword>
<feature type="binding site" description="covalent" evidence="6">
    <location>
        <position position="44"/>
    </location>
    <ligand>
        <name>heme c</name>
        <dbReference type="ChEBI" id="CHEBI:61717"/>
    </ligand>
</feature>
<dbReference type="AlphaFoldDB" id="A0A4R3XSQ3"/>